<organism evidence="1 2">
    <name type="scientific">Bradyrhizobium valentinum</name>
    <dbReference type="NCBI Taxonomy" id="1518501"/>
    <lineage>
        <taxon>Bacteria</taxon>
        <taxon>Pseudomonadati</taxon>
        <taxon>Pseudomonadota</taxon>
        <taxon>Alphaproteobacteria</taxon>
        <taxon>Hyphomicrobiales</taxon>
        <taxon>Nitrobacteraceae</taxon>
        <taxon>Bradyrhizobium</taxon>
    </lineage>
</organism>
<accession>A0A0R3L9V1</accession>
<dbReference type="Proteomes" id="UP000051913">
    <property type="component" value="Unassembled WGS sequence"/>
</dbReference>
<evidence type="ECO:0000313" key="1">
    <source>
        <dbReference type="EMBL" id="KRR02447.1"/>
    </source>
</evidence>
<dbReference type="STRING" id="1518501.CQ10_39875"/>
<protein>
    <submittedName>
        <fullName evidence="1">Uncharacterized protein</fullName>
    </submittedName>
</protein>
<dbReference type="AlphaFoldDB" id="A0A0R3L9V1"/>
<sequence>MVTGSARWDLEANKINQYVVGAGYVDDCFVLAANYVIAYSYSAGTTPPVLNKTYLLTIGLRTIGVNSVGF</sequence>
<evidence type="ECO:0000313" key="2">
    <source>
        <dbReference type="Proteomes" id="UP000051913"/>
    </source>
</evidence>
<comment type="caution">
    <text evidence="1">The sequence shown here is derived from an EMBL/GenBank/DDBJ whole genome shotgun (WGS) entry which is preliminary data.</text>
</comment>
<reference evidence="1 2" key="1">
    <citation type="submission" date="2014-03" db="EMBL/GenBank/DDBJ databases">
        <title>Bradyrhizobium valentinum sp. nov., isolated from effective nodules of Lupinus mariae-josephae, a lupine endemic of basic-lime soils in Eastern Spain.</title>
        <authorList>
            <person name="Duran D."/>
            <person name="Rey L."/>
            <person name="Navarro A."/>
            <person name="Busquets A."/>
            <person name="Imperial J."/>
            <person name="Ruiz-Argueso T."/>
        </authorList>
    </citation>
    <scope>NUCLEOTIDE SEQUENCE [LARGE SCALE GENOMIC DNA]</scope>
    <source>
        <strain evidence="1 2">LmjM3</strain>
    </source>
</reference>
<keyword evidence="2" id="KW-1185">Reference proteome</keyword>
<dbReference type="EMBL" id="LLXX01000150">
    <property type="protein sequence ID" value="KRR02447.1"/>
    <property type="molecule type" value="Genomic_DNA"/>
</dbReference>
<proteinExistence type="predicted"/>
<gene>
    <name evidence="1" type="ORF">CP49_37705</name>
</gene>
<name>A0A0R3L9V1_9BRAD</name>